<sequence length="42" mass="4806">MLVILYKLINIARGDIYASLYRQQFLGQQTEQTKEGVEACLS</sequence>
<comment type="caution">
    <text evidence="1">The sequence shown here is derived from an EMBL/GenBank/DDBJ whole genome shotgun (WGS) entry which is preliminary data.</text>
</comment>
<gene>
    <name evidence="1" type="ORF">ACFSOY_19615</name>
</gene>
<name>A0ABW5A3V2_9BACL</name>
<dbReference type="EMBL" id="JBHUIO010000013">
    <property type="protein sequence ID" value="MFD2172175.1"/>
    <property type="molecule type" value="Genomic_DNA"/>
</dbReference>
<evidence type="ECO:0000313" key="2">
    <source>
        <dbReference type="Proteomes" id="UP001597343"/>
    </source>
</evidence>
<accession>A0ABW5A3V2</accession>
<dbReference type="RefSeq" id="WP_386049564.1">
    <property type="nucleotide sequence ID" value="NZ_JBHUIO010000013.1"/>
</dbReference>
<proteinExistence type="predicted"/>
<evidence type="ECO:0000313" key="1">
    <source>
        <dbReference type="EMBL" id="MFD2172175.1"/>
    </source>
</evidence>
<reference evidence="2" key="1">
    <citation type="journal article" date="2019" name="Int. J. Syst. Evol. Microbiol.">
        <title>The Global Catalogue of Microorganisms (GCM) 10K type strain sequencing project: providing services to taxonomists for standard genome sequencing and annotation.</title>
        <authorList>
            <consortium name="The Broad Institute Genomics Platform"/>
            <consortium name="The Broad Institute Genome Sequencing Center for Infectious Disease"/>
            <person name="Wu L."/>
            <person name="Ma J."/>
        </authorList>
    </citation>
    <scope>NUCLEOTIDE SEQUENCE [LARGE SCALE GENOMIC DNA]</scope>
    <source>
        <strain evidence="2">CGMCC 1.13574</strain>
    </source>
</reference>
<keyword evidence="2" id="KW-1185">Reference proteome</keyword>
<protein>
    <submittedName>
        <fullName evidence="1">Uncharacterized protein</fullName>
    </submittedName>
</protein>
<organism evidence="1 2">
    <name type="scientific">Tumebacillus lipolyticus</name>
    <dbReference type="NCBI Taxonomy" id="1280370"/>
    <lineage>
        <taxon>Bacteria</taxon>
        <taxon>Bacillati</taxon>
        <taxon>Bacillota</taxon>
        <taxon>Bacilli</taxon>
        <taxon>Bacillales</taxon>
        <taxon>Alicyclobacillaceae</taxon>
        <taxon>Tumebacillus</taxon>
    </lineage>
</organism>
<dbReference type="Proteomes" id="UP001597343">
    <property type="component" value="Unassembled WGS sequence"/>
</dbReference>